<dbReference type="AlphaFoldDB" id="A0A8I3WW82"/>
<evidence type="ECO:0000313" key="2">
    <source>
        <dbReference type="Proteomes" id="UP000008225"/>
    </source>
</evidence>
<dbReference type="OMA" id="PAYIFTF"/>
<evidence type="ECO:0000313" key="1">
    <source>
        <dbReference type="Ensembl" id="ENSCJAP00000082838.1"/>
    </source>
</evidence>
<sequence>MVQSRQGPLEPEIICSLTVLKTESCSVTQAGVQWCNLSTLLHLPPEFKRFSCLSLLSSWDYRHLPPYPANFCILVETRFHYVGQDGLELLTSNDPFISASQA</sequence>
<dbReference type="GeneTree" id="ENSGT00940000167556"/>
<organism evidence="1 2">
    <name type="scientific">Callithrix jacchus</name>
    <name type="common">White-tufted-ear marmoset</name>
    <name type="synonym">Simia Jacchus</name>
    <dbReference type="NCBI Taxonomy" id="9483"/>
    <lineage>
        <taxon>Eukaryota</taxon>
        <taxon>Metazoa</taxon>
        <taxon>Chordata</taxon>
        <taxon>Craniata</taxon>
        <taxon>Vertebrata</taxon>
        <taxon>Euteleostomi</taxon>
        <taxon>Mammalia</taxon>
        <taxon>Eutheria</taxon>
        <taxon>Euarchontoglires</taxon>
        <taxon>Primates</taxon>
        <taxon>Haplorrhini</taxon>
        <taxon>Platyrrhini</taxon>
        <taxon>Cebidae</taxon>
        <taxon>Callitrichinae</taxon>
        <taxon>Callithrix</taxon>
        <taxon>Callithrix</taxon>
    </lineage>
</organism>
<dbReference type="PANTHER" id="PTHR46254">
    <property type="entry name" value="PROTEIN GVQW1-RELATED"/>
    <property type="match status" value="1"/>
</dbReference>
<keyword evidence="2" id="KW-1185">Reference proteome</keyword>
<reference evidence="1" key="3">
    <citation type="submission" date="2025-09" db="UniProtKB">
        <authorList>
            <consortium name="Ensembl"/>
        </authorList>
    </citation>
    <scope>IDENTIFICATION</scope>
</reference>
<proteinExistence type="predicted"/>
<dbReference type="PRINTS" id="PR02045">
    <property type="entry name" value="F138DOMAIN"/>
</dbReference>
<reference evidence="1 2" key="1">
    <citation type="submission" date="2009-03" db="EMBL/GenBank/DDBJ databases">
        <authorList>
            <person name="Warren W."/>
            <person name="Ye L."/>
            <person name="Minx P."/>
            <person name="Worley K."/>
            <person name="Gibbs R."/>
            <person name="Wilson R.K."/>
        </authorList>
    </citation>
    <scope>NUCLEOTIDE SEQUENCE [LARGE SCALE GENOMIC DNA]</scope>
</reference>
<name>A0A8I3WW82_CALJA</name>
<reference evidence="1" key="2">
    <citation type="submission" date="2025-08" db="UniProtKB">
        <authorList>
            <consortium name="Ensembl"/>
        </authorList>
    </citation>
    <scope>IDENTIFICATION</scope>
</reference>
<accession>A0A8I3WW82</accession>
<dbReference type="Proteomes" id="UP000008225">
    <property type="component" value="Chromosome 12"/>
</dbReference>
<protein>
    <submittedName>
        <fullName evidence="1">Uncharacterized protein</fullName>
    </submittedName>
</protein>
<dbReference type="Ensembl" id="ENSCJAT00000135832.1">
    <property type="protein sequence ID" value="ENSCJAP00000082838.1"/>
    <property type="gene ID" value="ENSCJAG00000082096.1"/>
</dbReference>